<feature type="domain" description="Putative restriction endonuclease" evidence="1">
    <location>
        <begin position="23"/>
        <end position="176"/>
    </location>
</feature>
<proteinExistence type="predicted"/>
<dbReference type="CDD" id="cd06260">
    <property type="entry name" value="DUF820-like"/>
    <property type="match status" value="1"/>
</dbReference>
<keyword evidence="3" id="KW-1185">Reference proteome</keyword>
<dbReference type="InterPro" id="IPR012296">
    <property type="entry name" value="Nuclease_put_TT1808"/>
</dbReference>
<evidence type="ECO:0000313" key="3">
    <source>
        <dbReference type="Proteomes" id="UP001165074"/>
    </source>
</evidence>
<dbReference type="EMBL" id="BSTK01000017">
    <property type="protein sequence ID" value="GLY90635.1"/>
    <property type="molecule type" value="Genomic_DNA"/>
</dbReference>
<dbReference type="PANTHER" id="PTHR35400:SF3">
    <property type="entry name" value="SLL1072 PROTEIN"/>
    <property type="match status" value="1"/>
</dbReference>
<sequence length="190" mass="20555">MIEMPAMSLKFHSARTIDDAAAKNGMRYELVEGRLVVSAVPPPPHQVAGARLTRILDAAAPGELETGLGTNLRIGADMLIPDVMLANSEALRAPAARYLDSEDVLLVVEMISPGATFERAWKPRWYAQGGIRFYLEIEFATAPGVSVHELRGGEYERVAEAKAGETLKLVEPFPVSFDPGELVGPRRSAG</sequence>
<dbReference type="InterPro" id="IPR011335">
    <property type="entry name" value="Restrct_endonuc-II-like"/>
</dbReference>
<gene>
    <name evidence="2" type="ORF">Airi02_085640</name>
</gene>
<dbReference type="SUPFAM" id="SSF52980">
    <property type="entry name" value="Restriction endonuclease-like"/>
    <property type="match status" value="1"/>
</dbReference>
<dbReference type="Pfam" id="PF05685">
    <property type="entry name" value="Uma2"/>
    <property type="match status" value="1"/>
</dbReference>
<name>A0A9W6W446_9ACTN</name>
<dbReference type="Proteomes" id="UP001165074">
    <property type="component" value="Unassembled WGS sequence"/>
</dbReference>
<reference evidence="2" key="1">
    <citation type="submission" date="2023-03" db="EMBL/GenBank/DDBJ databases">
        <title>Actinoallomurus iriomotensis NBRC 103684.</title>
        <authorList>
            <person name="Ichikawa N."/>
            <person name="Sato H."/>
            <person name="Tonouchi N."/>
        </authorList>
    </citation>
    <scope>NUCLEOTIDE SEQUENCE</scope>
    <source>
        <strain evidence="2">NBRC 103684</strain>
    </source>
</reference>
<dbReference type="Gene3D" id="3.90.1570.10">
    <property type="entry name" value="tt1808, chain A"/>
    <property type="match status" value="1"/>
</dbReference>
<protein>
    <recommendedName>
        <fullName evidence="1">Putative restriction endonuclease domain-containing protein</fullName>
    </recommendedName>
</protein>
<evidence type="ECO:0000313" key="2">
    <source>
        <dbReference type="EMBL" id="GLY90635.1"/>
    </source>
</evidence>
<dbReference type="PANTHER" id="PTHR35400">
    <property type="entry name" value="SLR1083 PROTEIN"/>
    <property type="match status" value="1"/>
</dbReference>
<dbReference type="InterPro" id="IPR008538">
    <property type="entry name" value="Uma2"/>
</dbReference>
<accession>A0A9W6W446</accession>
<organism evidence="2 3">
    <name type="scientific">Actinoallomurus iriomotensis</name>
    <dbReference type="NCBI Taxonomy" id="478107"/>
    <lineage>
        <taxon>Bacteria</taxon>
        <taxon>Bacillati</taxon>
        <taxon>Actinomycetota</taxon>
        <taxon>Actinomycetes</taxon>
        <taxon>Streptosporangiales</taxon>
        <taxon>Thermomonosporaceae</taxon>
        <taxon>Actinoallomurus</taxon>
    </lineage>
</organism>
<evidence type="ECO:0000259" key="1">
    <source>
        <dbReference type="Pfam" id="PF05685"/>
    </source>
</evidence>
<dbReference type="AlphaFoldDB" id="A0A9W6W446"/>
<comment type="caution">
    <text evidence="2">The sequence shown here is derived from an EMBL/GenBank/DDBJ whole genome shotgun (WGS) entry which is preliminary data.</text>
</comment>